<organism evidence="3 4">
    <name type="scientific">Pseudo-nitzschia multistriata</name>
    <dbReference type="NCBI Taxonomy" id="183589"/>
    <lineage>
        <taxon>Eukaryota</taxon>
        <taxon>Sar</taxon>
        <taxon>Stramenopiles</taxon>
        <taxon>Ochrophyta</taxon>
        <taxon>Bacillariophyta</taxon>
        <taxon>Bacillariophyceae</taxon>
        <taxon>Bacillariophycidae</taxon>
        <taxon>Bacillariales</taxon>
        <taxon>Bacillariaceae</taxon>
        <taxon>Pseudo-nitzschia</taxon>
    </lineage>
</organism>
<protein>
    <submittedName>
        <fullName evidence="3">Uncharacterized protein</fullName>
    </submittedName>
</protein>
<dbReference type="PANTHER" id="PTHR45982">
    <property type="entry name" value="REGULATOR OF CHROMOSOME CONDENSATION"/>
    <property type="match status" value="1"/>
</dbReference>
<feature type="compositionally biased region" description="Basic and acidic residues" evidence="2">
    <location>
        <begin position="68"/>
        <end position="82"/>
    </location>
</feature>
<dbReference type="SUPFAM" id="SSF50985">
    <property type="entry name" value="RCC1/BLIP-II"/>
    <property type="match status" value="1"/>
</dbReference>
<dbReference type="AlphaFoldDB" id="A0A448ZE29"/>
<evidence type="ECO:0000256" key="1">
    <source>
        <dbReference type="PROSITE-ProRule" id="PRU00235"/>
    </source>
</evidence>
<name>A0A448ZE29_9STRA</name>
<dbReference type="PANTHER" id="PTHR45982:SF1">
    <property type="entry name" value="REGULATOR OF CHROMOSOME CONDENSATION"/>
    <property type="match status" value="1"/>
</dbReference>
<dbReference type="Gene3D" id="2.130.10.30">
    <property type="entry name" value="Regulator of chromosome condensation 1/beta-lactamase-inhibitor protein II"/>
    <property type="match status" value="2"/>
</dbReference>
<dbReference type="OrthoDB" id="8068875at2759"/>
<evidence type="ECO:0000256" key="2">
    <source>
        <dbReference type="SAM" id="MobiDB-lite"/>
    </source>
</evidence>
<feature type="repeat" description="RCC1" evidence="1">
    <location>
        <begin position="317"/>
        <end position="372"/>
    </location>
</feature>
<evidence type="ECO:0000313" key="4">
    <source>
        <dbReference type="Proteomes" id="UP000291116"/>
    </source>
</evidence>
<dbReference type="InterPro" id="IPR000408">
    <property type="entry name" value="Reg_chr_condens"/>
</dbReference>
<evidence type="ECO:0000313" key="3">
    <source>
        <dbReference type="EMBL" id="VEU40299.1"/>
    </source>
</evidence>
<accession>A0A448ZE29</accession>
<feature type="compositionally biased region" description="Acidic residues" evidence="2">
    <location>
        <begin position="388"/>
        <end position="401"/>
    </location>
</feature>
<dbReference type="PROSITE" id="PS50012">
    <property type="entry name" value="RCC1_3"/>
    <property type="match status" value="2"/>
</dbReference>
<dbReference type="EMBL" id="CAACVS010000270">
    <property type="protein sequence ID" value="VEU40299.1"/>
    <property type="molecule type" value="Genomic_DNA"/>
</dbReference>
<dbReference type="InterPro" id="IPR051553">
    <property type="entry name" value="Ran_GTPase-activating"/>
</dbReference>
<gene>
    <name evidence="3" type="ORF">PSNMU_V1.4_AUG-EV-PASAV3_0071320</name>
</gene>
<dbReference type="PROSITE" id="PS00626">
    <property type="entry name" value="RCC1_2"/>
    <property type="match status" value="1"/>
</dbReference>
<sequence>MRSSIGSRFRLIRRRIDASDYLHGRHRHCHRRSFAIYGVGEGWTGALTRQHIFKSIPGQFDEEGAGFDGERDPEERPHRTGSDDGTSLEWLSPPASPRPVLIYEHDDVQRAAAGWGVSAFLDTRGALRVVGRPHDLVSLLRLNRMPGLLQRWINRNHDTSATTPVGTMVSSLIGWATGSLGGVPGDNERWKVAEQFSLLDDWTRVEVNHSGGTKIGKTAGEFDTTRIKQLACGPGFLAMISECGSLYTMGVNNRGQCGTGAISNNVWTPQAVRGLSMTSLNIGGGDKISDKMASEQDQPMVQVCLGFQHGYALSRDGQVYSWGKASRGQLGRTVDSDQDPWARPIQFDNADGNPRVVAIGAGFHHGALLTEDNEVFVWGKNMVRNAGEEDDANSDGGDEQPVDPSDARTP</sequence>
<feature type="region of interest" description="Disordered" evidence="2">
    <location>
        <begin position="386"/>
        <end position="410"/>
    </location>
</feature>
<feature type="repeat" description="RCC1" evidence="1">
    <location>
        <begin position="244"/>
        <end position="316"/>
    </location>
</feature>
<keyword evidence="4" id="KW-1185">Reference proteome</keyword>
<proteinExistence type="predicted"/>
<dbReference type="Pfam" id="PF00415">
    <property type="entry name" value="RCC1"/>
    <property type="match status" value="2"/>
</dbReference>
<dbReference type="InterPro" id="IPR009091">
    <property type="entry name" value="RCC1/BLIP-II"/>
</dbReference>
<dbReference type="Proteomes" id="UP000291116">
    <property type="component" value="Unassembled WGS sequence"/>
</dbReference>
<reference evidence="3 4" key="1">
    <citation type="submission" date="2019-01" db="EMBL/GenBank/DDBJ databases">
        <authorList>
            <person name="Ferrante I. M."/>
        </authorList>
    </citation>
    <scope>NUCLEOTIDE SEQUENCE [LARGE SCALE GENOMIC DNA]</scope>
    <source>
        <strain evidence="3 4">B856</strain>
    </source>
</reference>
<feature type="region of interest" description="Disordered" evidence="2">
    <location>
        <begin position="59"/>
        <end position="92"/>
    </location>
</feature>
<feature type="non-terminal residue" evidence="3">
    <location>
        <position position="410"/>
    </location>
</feature>